<dbReference type="AlphaFoldDB" id="S9UZU3"/>
<dbReference type="Gene3D" id="3.10.20.650">
    <property type="match status" value="1"/>
</dbReference>
<reference evidence="1 2" key="1">
    <citation type="journal article" date="2013" name="PLoS ONE">
        <title>Predicting the Proteins of Angomonas deanei, Strigomonas culicis and Their Respective Endosymbionts Reveals New Aspects of the Trypanosomatidae Family.</title>
        <authorList>
            <person name="Motta M.C."/>
            <person name="Martins A.C."/>
            <person name="de Souza S.S."/>
            <person name="Catta-Preta C.M."/>
            <person name="Silva R."/>
            <person name="Klein C.C."/>
            <person name="de Almeida L.G."/>
            <person name="de Lima Cunha O."/>
            <person name="Ciapina L.P."/>
            <person name="Brocchi M."/>
            <person name="Colabardini A.C."/>
            <person name="de Araujo Lima B."/>
            <person name="Machado C.R."/>
            <person name="de Almeida Soares C.M."/>
            <person name="Probst C.M."/>
            <person name="de Menezes C.B."/>
            <person name="Thompson C.E."/>
            <person name="Bartholomeu D.C."/>
            <person name="Gradia D.F."/>
            <person name="Pavoni D.P."/>
            <person name="Grisard E.C."/>
            <person name="Fantinatti-Garboggini F."/>
            <person name="Marchini F.K."/>
            <person name="Rodrigues-Luiz G.F."/>
            <person name="Wagner G."/>
            <person name="Goldman G.H."/>
            <person name="Fietto J.L."/>
            <person name="Elias M.C."/>
            <person name="Goldman M.H."/>
            <person name="Sagot M.F."/>
            <person name="Pereira M."/>
            <person name="Stoco P.H."/>
            <person name="de Mendonca-Neto R.P."/>
            <person name="Teixeira S.M."/>
            <person name="Maciel T.E."/>
            <person name="de Oliveira Mendes T.A."/>
            <person name="Urmenyi T.P."/>
            <person name="de Souza W."/>
            <person name="Schenkman S."/>
            <person name="de Vasconcelos A.T."/>
        </authorList>
    </citation>
    <scope>NUCLEOTIDE SEQUENCE [LARGE SCALE GENOMIC DNA]</scope>
</reference>
<gene>
    <name evidence="1" type="ORF">STCU_01677</name>
</gene>
<proteinExistence type="predicted"/>
<keyword evidence="2" id="KW-1185">Reference proteome</keyword>
<evidence type="ECO:0000313" key="2">
    <source>
        <dbReference type="Proteomes" id="UP000015354"/>
    </source>
</evidence>
<name>S9UZU3_9TRYP</name>
<evidence type="ECO:0000313" key="1">
    <source>
        <dbReference type="EMBL" id="EPY34293.1"/>
    </source>
</evidence>
<dbReference type="OrthoDB" id="266553at2759"/>
<protein>
    <submittedName>
        <fullName evidence="1">Uncharacterized protein</fullName>
    </submittedName>
</protein>
<dbReference type="Proteomes" id="UP000015354">
    <property type="component" value="Unassembled WGS sequence"/>
</dbReference>
<dbReference type="EMBL" id="ATMH01001677">
    <property type="protein sequence ID" value="EPY34293.1"/>
    <property type="molecule type" value="Genomic_DNA"/>
</dbReference>
<sequence>MYTFMCCADVRGGKVNLEITLESPPESVKSMTQQLEKIFLTEIQALSGKVPSKPFRIEHVWIYDDSKLNWTALKCIDQVHEYDQLYVFQPQSDTHRDAQQDLPPPRPPLRSRAASAVAGLFADGLVPAGTWWNSSGTSSQHTSQSSLHPIPLYEVPFPPAECTPVTQSRVGVPKEMPNAPYAERTQPINLEQSALLQRLQHFKSDREALINSATQATGEKPRLQELETNQPLRNKEEEMCRQRESFQRAKRDFQEYLHAMQRVSRSPKPAFVPT</sequence>
<accession>S9UZU3</accession>
<comment type="caution">
    <text evidence="1">The sequence shown here is derived from an EMBL/GenBank/DDBJ whole genome shotgun (WGS) entry which is preliminary data.</text>
</comment>
<organism evidence="1 2">
    <name type="scientific">Strigomonas culicis</name>
    <dbReference type="NCBI Taxonomy" id="28005"/>
    <lineage>
        <taxon>Eukaryota</taxon>
        <taxon>Discoba</taxon>
        <taxon>Euglenozoa</taxon>
        <taxon>Kinetoplastea</taxon>
        <taxon>Metakinetoplastina</taxon>
        <taxon>Trypanosomatida</taxon>
        <taxon>Trypanosomatidae</taxon>
        <taxon>Strigomonadinae</taxon>
        <taxon>Strigomonas</taxon>
    </lineage>
</organism>